<comment type="caution">
    <text evidence="2">The sequence shown here is derived from an EMBL/GenBank/DDBJ whole genome shotgun (WGS) entry which is preliminary data.</text>
</comment>
<accession>B9BUB5</accession>
<evidence type="ECO:0000313" key="3">
    <source>
        <dbReference type="Proteomes" id="UP000004535"/>
    </source>
</evidence>
<dbReference type="AlphaFoldDB" id="B9BUB5"/>
<evidence type="ECO:0000256" key="1">
    <source>
        <dbReference type="SAM" id="MobiDB-lite"/>
    </source>
</evidence>
<organism evidence="2 3">
    <name type="scientific">Burkholderia multivorans CGD2</name>
    <dbReference type="NCBI Taxonomy" id="513052"/>
    <lineage>
        <taxon>Bacteria</taxon>
        <taxon>Pseudomonadati</taxon>
        <taxon>Pseudomonadota</taxon>
        <taxon>Betaproteobacteria</taxon>
        <taxon>Burkholderiales</taxon>
        <taxon>Burkholderiaceae</taxon>
        <taxon>Burkholderia</taxon>
        <taxon>Burkholderia cepacia complex</taxon>
    </lineage>
</organism>
<proteinExistence type="predicted"/>
<protein>
    <submittedName>
        <fullName evidence="2">Uncharacterized protein</fullName>
    </submittedName>
</protein>
<dbReference type="Proteomes" id="UP000004535">
    <property type="component" value="Unassembled WGS sequence"/>
</dbReference>
<sequence>MRRVPAVGTEAGRAIKRRGAPRPPAATPTDSSCGSDRLATRCGFCDHANTSACA</sequence>
<dbReference type="EMBL" id="ACFC01000009">
    <property type="protein sequence ID" value="EEE05412.1"/>
    <property type="molecule type" value="Genomic_DNA"/>
</dbReference>
<reference evidence="2 3" key="1">
    <citation type="journal article" date="2012" name="J. Bacteriol.">
        <title>Draft Genome Sequence Determination for Cystic Fibrosis and Chronic Granulomatous Disease Burkholderia multivorans Isolates.</title>
        <authorList>
            <person name="Varga J.J."/>
            <person name="Losada L."/>
            <person name="Zelazny A.M."/>
            <person name="Brinkac L."/>
            <person name="Harkins D."/>
            <person name="Radune D."/>
            <person name="Hostetler J."/>
            <person name="Sampaio E.P."/>
            <person name="Ronning C.M."/>
            <person name="Nierman W.C."/>
            <person name="Greenberg D.E."/>
            <person name="Holland S.M."/>
            <person name="Goldberg J.B."/>
        </authorList>
    </citation>
    <scope>NUCLEOTIDE SEQUENCE [LARGE SCALE GENOMIC DNA]</scope>
    <source>
        <strain evidence="2 3">CGD2</strain>
    </source>
</reference>
<feature type="region of interest" description="Disordered" evidence="1">
    <location>
        <begin position="1"/>
        <end position="35"/>
    </location>
</feature>
<name>B9BUB5_9BURK</name>
<gene>
    <name evidence="2" type="ORF">BURMUCGD2_3654</name>
</gene>
<evidence type="ECO:0000313" key="2">
    <source>
        <dbReference type="EMBL" id="EEE05412.1"/>
    </source>
</evidence>